<keyword evidence="2" id="KW-0732">Signal</keyword>
<feature type="signal peptide" evidence="2">
    <location>
        <begin position="1"/>
        <end position="26"/>
    </location>
</feature>
<dbReference type="OrthoDB" id="286301at2759"/>
<evidence type="ECO:0000256" key="2">
    <source>
        <dbReference type="SAM" id="SignalP"/>
    </source>
</evidence>
<dbReference type="InterPro" id="IPR000782">
    <property type="entry name" value="FAS1_domain"/>
</dbReference>
<dbReference type="EMBL" id="JAEUBG010004654">
    <property type="protein sequence ID" value="KAH3680873.1"/>
    <property type="molecule type" value="Genomic_DNA"/>
</dbReference>
<dbReference type="PANTHER" id="PTHR10900:SF77">
    <property type="entry name" value="FI19380P1"/>
    <property type="match status" value="1"/>
</dbReference>
<evidence type="ECO:0000313" key="5">
    <source>
        <dbReference type="Proteomes" id="UP000774326"/>
    </source>
</evidence>
<dbReference type="PROSITE" id="PS50213">
    <property type="entry name" value="FAS1"/>
    <property type="match status" value="1"/>
</dbReference>
<reference evidence="4" key="1">
    <citation type="journal article" date="2021" name="Open Biol.">
        <title>Shared evolutionary footprints suggest mitochondrial oxidative damage underlies multiple complex I losses in fungi.</title>
        <authorList>
            <person name="Schikora-Tamarit M.A."/>
            <person name="Marcet-Houben M."/>
            <person name="Nosek J."/>
            <person name="Gabaldon T."/>
        </authorList>
    </citation>
    <scope>NUCLEOTIDE SEQUENCE</scope>
    <source>
        <strain evidence="4">CBS2887</strain>
    </source>
</reference>
<keyword evidence="1" id="KW-1133">Transmembrane helix</keyword>
<name>A0A9P8PYU9_WICPI</name>
<feature type="transmembrane region" description="Helical" evidence="1">
    <location>
        <begin position="749"/>
        <end position="772"/>
    </location>
</feature>
<protein>
    <recommendedName>
        <fullName evidence="3">FAS1 domain-containing protein</fullName>
    </recommendedName>
</protein>
<dbReference type="Gene3D" id="2.30.180.10">
    <property type="entry name" value="FAS1 domain"/>
    <property type="match status" value="2"/>
</dbReference>
<evidence type="ECO:0000256" key="1">
    <source>
        <dbReference type="SAM" id="Phobius"/>
    </source>
</evidence>
<organism evidence="4 5">
    <name type="scientific">Wickerhamomyces pijperi</name>
    <name type="common">Yeast</name>
    <name type="synonym">Pichia pijperi</name>
    <dbReference type="NCBI Taxonomy" id="599730"/>
    <lineage>
        <taxon>Eukaryota</taxon>
        <taxon>Fungi</taxon>
        <taxon>Dikarya</taxon>
        <taxon>Ascomycota</taxon>
        <taxon>Saccharomycotina</taxon>
        <taxon>Saccharomycetes</taxon>
        <taxon>Phaffomycetales</taxon>
        <taxon>Wickerhamomycetaceae</taxon>
        <taxon>Wickerhamomyces</taxon>
    </lineage>
</organism>
<keyword evidence="1" id="KW-0472">Membrane</keyword>
<dbReference type="PANTHER" id="PTHR10900">
    <property type="entry name" value="PERIOSTIN-RELATED"/>
    <property type="match status" value="1"/>
</dbReference>
<feature type="domain" description="FAS1" evidence="3">
    <location>
        <begin position="32"/>
        <end position="170"/>
    </location>
</feature>
<dbReference type="InterPro" id="IPR036378">
    <property type="entry name" value="FAS1_dom_sf"/>
</dbReference>
<gene>
    <name evidence="4" type="ORF">WICPIJ_008086</name>
</gene>
<proteinExistence type="predicted"/>
<dbReference type="Proteomes" id="UP000774326">
    <property type="component" value="Unassembled WGS sequence"/>
</dbReference>
<keyword evidence="1" id="KW-0812">Transmembrane</keyword>
<evidence type="ECO:0000313" key="4">
    <source>
        <dbReference type="EMBL" id="KAH3680873.1"/>
    </source>
</evidence>
<reference evidence="4" key="2">
    <citation type="submission" date="2021-01" db="EMBL/GenBank/DDBJ databases">
        <authorList>
            <person name="Schikora-Tamarit M.A."/>
        </authorList>
    </citation>
    <scope>NUCLEOTIDE SEQUENCE</scope>
    <source>
        <strain evidence="4">CBS2887</strain>
    </source>
</reference>
<accession>A0A9P8PYU9</accession>
<dbReference type="SUPFAM" id="SSF82153">
    <property type="entry name" value="FAS1 domain"/>
    <property type="match status" value="2"/>
</dbReference>
<comment type="caution">
    <text evidence="4">The sequence shown here is derived from an EMBL/GenBank/DDBJ whole genome shotgun (WGS) entry which is preliminary data.</text>
</comment>
<feature type="chain" id="PRO_5040387362" description="FAS1 domain-containing protein" evidence="2">
    <location>
        <begin position="27"/>
        <end position="845"/>
    </location>
</feature>
<evidence type="ECO:0000259" key="3">
    <source>
        <dbReference type="PROSITE" id="PS50213"/>
    </source>
</evidence>
<sequence length="845" mass="93999">MRLATIRHLLISVTTCVLLNALGAAAQQDQVTTTVIDILSSNPEFSLFLRVLQRNQLIPYINQLENITLIAPINSAFAESTSNTLETFSLDDLNRYIVSQPLSSNHTPGLYIYQSKAYENDRDTDHSSTYTSPISFEVHENKKLRLNNVTVVEKDLYAETQNSYVQGTVATFNHILSLEESLKRIPHSGKFHKLVESSSSSSSLTNKTVLLFTNSASPFNDHQIKYLSDGKYGKEDSKYIFNSLLLPGYIGGVGEFTVKDMNGFEVQISSSSSLISVNSTIRASVSNIIATDGIIHVFDTHEIVQSIEFNVLKTLVGLGCAAFVDELLFQDLGYLLTDNSLKQTIFHTKDSDESSDVAAAAQDEVELLSRGENLYHFVKDMNHEDFHDLNTTLVTTRYCSSKKLGSKDHCQRLKVGRLDEDSFVINNNIIVQSQPVTVGATSIYIIDEDLRVPHDLVSAVNPLFDCSRSLEYLHRLNLHRLPNHENGYTYFLPCFKSLENWELTLKYLESTTGSLMAAMKGIVMEDLLYSDYSEGDDFNSTNLLGDTVMLSDFELNETNLEFAYNDIHVSLNRLDDVIFDQGVAHPVDTFLIPDNLKIQNTDILTAFDTVLFQKYLSFFPRLSAMVNDHSLLVPSGLSLSKFQFEKNTTLEQLLHVHILPRESTLKILNCGVETQDIRTLNPKVNLTCSSPANHDTFITVKGDNDIGNRVRILKKGCVSNDHDICIFEIDKPIEADSGHFHVSLPGTAFAIGILLGSLSMVFILLCLMMVVARTKGVFTANSDTENNNATGTAVVDANTVLTGSTVDERTSLLVHSENGFEHGYSGMSNTDPISMQRPAKVDFAV</sequence>
<keyword evidence="5" id="KW-1185">Reference proteome</keyword>
<dbReference type="InterPro" id="IPR050904">
    <property type="entry name" value="Adhesion/Biosynth-related"/>
</dbReference>
<dbReference type="Pfam" id="PF02469">
    <property type="entry name" value="Fasciclin"/>
    <property type="match status" value="1"/>
</dbReference>
<dbReference type="AlphaFoldDB" id="A0A9P8PYU9"/>